<dbReference type="PANTHER" id="PTHR12338:SF5">
    <property type="entry name" value="ANTIGEN 43-RELATED"/>
    <property type="match status" value="1"/>
</dbReference>
<dbReference type="InterPro" id="IPR008638">
    <property type="entry name" value="FhaB/CdiA-like_TPS"/>
</dbReference>
<dbReference type="SMART" id="SM00912">
    <property type="entry name" value="Haemagg_act"/>
    <property type="match status" value="1"/>
</dbReference>
<dbReference type="Pfam" id="PF05860">
    <property type="entry name" value="TPS"/>
    <property type="match status" value="1"/>
</dbReference>
<dbReference type="AlphaFoldDB" id="A0A5B8CV67"/>
<dbReference type="PANTHER" id="PTHR12338">
    <property type="entry name" value="AUTOTRANSPORTER"/>
    <property type="match status" value="1"/>
</dbReference>
<dbReference type="EMBL" id="CP040946">
    <property type="protein sequence ID" value="QDC45197.1"/>
    <property type="molecule type" value="Genomic_DNA"/>
</dbReference>
<dbReference type="Proteomes" id="UP000311008">
    <property type="component" value="Chromosome"/>
</dbReference>
<reference evidence="3" key="1">
    <citation type="journal article" date="2019" name="ISME J.">
        <title>Evolution in action: habitat transition from sediment to the pelagial leads to genome streamlining in Methylophilaceae.</title>
        <authorList>
            <person name="Salcher M."/>
            <person name="Schaefle D."/>
            <person name="Kaspar M."/>
            <person name="Neuenschwander S.M."/>
            <person name="Ghai R."/>
        </authorList>
    </citation>
    <scope>NUCLEOTIDE SEQUENCE [LARGE SCALE GENOMIC DNA]</scope>
    <source>
        <strain evidence="3">MMS-M-51</strain>
    </source>
</reference>
<dbReference type="SUPFAM" id="SSF51126">
    <property type="entry name" value="Pectin lyase-like"/>
    <property type="match status" value="1"/>
</dbReference>
<dbReference type="InterPro" id="IPR011050">
    <property type="entry name" value="Pectin_lyase_fold/virulence"/>
</dbReference>
<accession>A0A5B8CV67</accession>
<dbReference type="KEGG" id="mmec:FIU01_12155"/>
<sequence>MKAASLNHVYRLVWNKLQQAWVAVAETTRAHGKSHVNGQVSAAATTKTALGVALTAATQRQLVVASAFAAAIMPLSSFADNNVVAGVIAGDLTVKEVSATHTQYVHTANVNIVDFYKFGVMKGNQLDVIMPDAGRALYRVIGDSRSEIMGTLNANGSLFLVNQNGVLFGQGAEVNVGNIVASSLNITNEAFLQGNYQFNAGNLIGNVENRGVIKTQGEGYIVLLGKTVDNSGTLVANNGSVVLGSAQTATLDFFGNGLVKAKLSGDALEANIKNSGNIYADGGFVQMATNARAAAINISGIVEANQLVERNGMIRLEGGDHAKVEVSGQLIAQGQGTTGGSIEVTGEQVALMDGAVLDASGDTGGGKVLVGGDYQGKNDAVYNARTTYVSSGATIKADALKQGDGGKVIVWADDLTRYYGQISAQGGALSGNGGFVEVSGKQNLAFIGKVNVAALNGVGGSVLLDPENIVLDNSAQPSPSNNPNGTADVAFADNAGNLTTIQIDDVKGFSELFLQASNNITVASALTMNNGGSIRLVANNDINVNAAINTVANTTTLGSGSITLTADADGNNVGNLAIGADITAKGGAVNLSAATLTHTAGDIITTGADAFTANGNRNAGSVKITVAGLADLGNANITATGGVPSSNANGFNGGSVIIQAGSLNMTGTIDTSGGRSGAPGNGATTPTMIDGISQPIGRGGAGGNVNIATTGDASVGNINTGAGAAGRNSIVSVASGEVNVKSSAGNVSVGNVSTQGGFNAIGSKVTLAANGAVTSGTINSSAGATRSNTDGKSAGAVNITAGTSITTQAITASGADGNGTNKAGGNAGAVTLQSTTGDVSFGPITVVSGAKTGSGIAGNGADVLVKAGQDVNMNGNVTSNSNAATAVQLVAGRNFINGADSSITTGATGRWTVYSNDPTGDVKGSNLLASYDYKQYGTAFGGALLGTGNGFVHKVSPTVTATLSGTSSKVFDGNNTVTDLSGLTLTTSGVLDNDVVTFSPSTLNSAAFDNAAVGTGKAITTVPTTITSAVTNEGKMIYNAYTTVSNDSTATGSIIALPVTPTVAGFATPRDDAGLGGLIPNNPLLNTMFIVSLNPAAGDEEDLDAVACPTPEDHLGSTPILSSGVKLPDGVNSNCI</sequence>
<dbReference type="NCBIfam" id="TIGR01901">
    <property type="entry name" value="adhes_NPXG"/>
    <property type="match status" value="1"/>
</dbReference>
<evidence type="ECO:0000259" key="1">
    <source>
        <dbReference type="SMART" id="SM00912"/>
    </source>
</evidence>
<dbReference type="OrthoDB" id="218680at2"/>
<dbReference type="Pfam" id="PF13018">
    <property type="entry name" value="ESPR"/>
    <property type="match status" value="1"/>
</dbReference>
<dbReference type="Pfam" id="PF18657">
    <property type="entry name" value="YDG"/>
    <property type="match status" value="1"/>
</dbReference>
<protein>
    <submittedName>
        <fullName evidence="2">Filamentous hemagglutinin N-terminal domain-containing protein</fullName>
    </submittedName>
</protein>
<dbReference type="Gene3D" id="2.160.20.10">
    <property type="entry name" value="Single-stranded right-handed beta-helix, Pectin lyase-like"/>
    <property type="match status" value="1"/>
</dbReference>
<evidence type="ECO:0000313" key="2">
    <source>
        <dbReference type="EMBL" id="QDC45197.1"/>
    </source>
</evidence>
<gene>
    <name evidence="2" type="ORF">FIU01_12155</name>
</gene>
<dbReference type="InterPro" id="IPR012334">
    <property type="entry name" value="Pectin_lyas_fold"/>
</dbReference>
<organism evidence="2 3">
    <name type="scientific">Methylophilus medardicus</name>
    <dbReference type="NCBI Taxonomy" id="2588534"/>
    <lineage>
        <taxon>Bacteria</taxon>
        <taxon>Pseudomonadati</taxon>
        <taxon>Pseudomonadota</taxon>
        <taxon>Betaproteobacteria</taxon>
        <taxon>Nitrosomonadales</taxon>
        <taxon>Methylophilaceae</taxon>
        <taxon>Methylophilus</taxon>
    </lineage>
</organism>
<dbReference type="InterPro" id="IPR050909">
    <property type="entry name" value="Bact_Autotransporter_VF"/>
</dbReference>
<dbReference type="RefSeq" id="WP_140004521.1">
    <property type="nucleotide sequence ID" value="NZ_CP040946.1"/>
</dbReference>
<dbReference type="InterPro" id="IPR041248">
    <property type="entry name" value="YDG"/>
</dbReference>
<evidence type="ECO:0000313" key="3">
    <source>
        <dbReference type="Proteomes" id="UP000311008"/>
    </source>
</evidence>
<feature type="domain" description="Filamentous haemagglutinin FhaB/tRNA nuclease CdiA-like TPS" evidence="1">
    <location>
        <begin position="79"/>
        <end position="190"/>
    </location>
</feature>
<proteinExistence type="predicted"/>
<name>A0A5B8CV67_9PROT</name>
<dbReference type="InterPro" id="IPR024973">
    <property type="entry name" value="ESPR"/>
</dbReference>
<keyword evidence="3" id="KW-1185">Reference proteome</keyword>